<dbReference type="Gene3D" id="3.40.630.30">
    <property type="match status" value="1"/>
</dbReference>
<evidence type="ECO:0000259" key="1">
    <source>
        <dbReference type="PROSITE" id="PS51186"/>
    </source>
</evidence>
<dbReference type="Pfam" id="PF00583">
    <property type="entry name" value="Acetyltransf_1"/>
    <property type="match status" value="1"/>
</dbReference>
<evidence type="ECO:0000313" key="2">
    <source>
        <dbReference type="EMBL" id="VVP28154.1"/>
    </source>
</evidence>
<accession>A0ABD7VKH2</accession>
<name>A0ABD7VKH2_PSEFL</name>
<sequence>MRCDTLHFYPQMAGAGESGDGGNMRFRMCRATPEDLVFARALTCQNMLHYYIHHELLWQDEAFDVAWSGRENWLIVLDDVPAGFFSLSRDVRALYIRELQMAEAFRGQGAGSWVIDQIISMAWHERRPALRLTVFENNPAKKLYERKGLHVQGEDECFLRMQLDISTPVL</sequence>
<dbReference type="PROSITE" id="PS51186">
    <property type="entry name" value="GNAT"/>
    <property type="match status" value="1"/>
</dbReference>
<organism evidence="2 3">
    <name type="scientific">Pseudomonas fluorescens</name>
    <dbReference type="NCBI Taxonomy" id="294"/>
    <lineage>
        <taxon>Bacteria</taxon>
        <taxon>Pseudomonadati</taxon>
        <taxon>Pseudomonadota</taxon>
        <taxon>Gammaproteobacteria</taxon>
        <taxon>Pseudomonadales</taxon>
        <taxon>Pseudomonadaceae</taxon>
        <taxon>Pseudomonas</taxon>
    </lineage>
</organism>
<dbReference type="InterPro" id="IPR000182">
    <property type="entry name" value="GNAT_dom"/>
</dbReference>
<gene>
    <name evidence="2" type="ORF">PS732_04244</name>
</gene>
<dbReference type="InterPro" id="IPR016181">
    <property type="entry name" value="Acyl_CoA_acyltransferase"/>
</dbReference>
<dbReference type="AlphaFoldDB" id="A0ABD7VKH2"/>
<protein>
    <recommendedName>
        <fullName evidence="1">N-acetyltransferase domain-containing protein</fullName>
    </recommendedName>
</protein>
<reference evidence="2 3" key="1">
    <citation type="submission" date="2019-09" db="EMBL/GenBank/DDBJ databases">
        <authorList>
            <person name="Chandra G."/>
            <person name="Truman W A."/>
        </authorList>
    </citation>
    <scope>NUCLEOTIDE SEQUENCE [LARGE SCALE GENOMIC DNA]</scope>
    <source>
        <strain evidence="2">PS732</strain>
    </source>
</reference>
<comment type="caution">
    <text evidence="2">The sequence shown here is derived from an EMBL/GenBank/DDBJ whole genome shotgun (WGS) entry which is preliminary data.</text>
</comment>
<feature type="domain" description="N-acetyltransferase" evidence="1">
    <location>
        <begin position="26"/>
        <end position="166"/>
    </location>
</feature>
<dbReference type="EMBL" id="CABVIJ010000021">
    <property type="protein sequence ID" value="VVP28154.1"/>
    <property type="molecule type" value="Genomic_DNA"/>
</dbReference>
<dbReference type="Proteomes" id="UP000325779">
    <property type="component" value="Unassembled WGS sequence"/>
</dbReference>
<proteinExistence type="predicted"/>
<dbReference type="SUPFAM" id="SSF55729">
    <property type="entry name" value="Acyl-CoA N-acyltransferases (Nat)"/>
    <property type="match status" value="1"/>
</dbReference>
<evidence type="ECO:0000313" key="3">
    <source>
        <dbReference type="Proteomes" id="UP000325779"/>
    </source>
</evidence>
<dbReference type="CDD" id="cd04301">
    <property type="entry name" value="NAT_SF"/>
    <property type="match status" value="1"/>
</dbReference>